<comment type="caution">
    <text evidence="1">The sequence shown here is derived from an EMBL/GenBank/DDBJ whole genome shotgun (WGS) entry which is preliminary data.</text>
</comment>
<protein>
    <submittedName>
        <fullName evidence="1">Uncharacterized protein</fullName>
    </submittedName>
</protein>
<dbReference type="EMBL" id="LYXU01000040">
    <property type="protein sequence ID" value="OBS17179.1"/>
    <property type="molecule type" value="Genomic_DNA"/>
</dbReference>
<dbReference type="Proteomes" id="UP000091967">
    <property type="component" value="Unassembled WGS sequence"/>
</dbReference>
<gene>
    <name evidence="1" type="ORF">FPOA_12301</name>
</gene>
<evidence type="ECO:0000313" key="2">
    <source>
        <dbReference type="Proteomes" id="UP000091967"/>
    </source>
</evidence>
<evidence type="ECO:0000313" key="1">
    <source>
        <dbReference type="EMBL" id="OBS17179.1"/>
    </source>
</evidence>
<organism evidence="1 2">
    <name type="scientific">Fusarium poae</name>
    <dbReference type="NCBI Taxonomy" id="36050"/>
    <lineage>
        <taxon>Eukaryota</taxon>
        <taxon>Fungi</taxon>
        <taxon>Dikarya</taxon>
        <taxon>Ascomycota</taxon>
        <taxon>Pezizomycotina</taxon>
        <taxon>Sordariomycetes</taxon>
        <taxon>Hypocreomycetidae</taxon>
        <taxon>Hypocreales</taxon>
        <taxon>Nectriaceae</taxon>
        <taxon>Fusarium</taxon>
    </lineage>
</organism>
<sequence>MNFQIVEFAVKANRDLTYTYHDSISTRETHMRGSGPGDSPYVELSNFNADRIPAQGETGAPPENGNYIQLALQGLRPIYLYHENGYLKSMPEPTNPSTAALEDGSQYVLLIEESGNEIHLKLQKYQNIKMGLKAENAWLILSSFENPCTSISIGVGELD</sequence>
<proteinExistence type="predicted"/>
<name>A0A1B8A9N2_FUSPO</name>
<accession>A0A1B8A9N2</accession>
<reference evidence="1 2" key="1">
    <citation type="submission" date="2016-06" db="EMBL/GenBank/DDBJ databases">
        <title>Living apart together: crosstalk between the core and supernumerary genomes in a fungal plant pathogen.</title>
        <authorList>
            <person name="Vanheule A."/>
            <person name="Audenaert K."/>
            <person name="Warris S."/>
            <person name="Van De Geest H."/>
            <person name="Schijlen E."/>
            <person name="Hofte M."/>
            <person name="De Saeger S."/>
            <person name="Haesaert G."/>
            <person name="Waalwijk C."/>
            <person name="Van Der Lee T."/>
        </authorList>
    </citation>
    <scope>NUCLEOTIDE SEQUENCE [LARGE SCALE GENOMIC DNA]</scope>
    <source>
        <strain evidence="1 2">2516</strain>
    </source>
</reference>
<dbReference type="AlphaFoldDB" id="A0A1B8A9N2"/>
<keyword evidence="2" id="KW-1185">Reference proteome</keyword>